<evidence type="ECO:0000256" key="1">
    <source>
        <dbReference type="SAM" id="Phobius"/>
    </source>
</evidence>
<dbReference type="PROSITE" id="PS50234">
    <property type="entry name" value="VWFA"/>
    <property type="match status" value="1"/>
</dbReference>
<gene>
    <name evidence="3" type="ORF">FPL22_12645</name>
</gene>
<dbReference type="InterPro" id="IPR036465">
    <property type="entry name" value="vWFA_dom_sf"/>
</dbReference>
<dbReference type="SMART" id="SM00327">
    <property type="entry name" value="VWA"/>
    <property type="match status" value="1"/>
</dbReference>
<name>A0A556QK06_9BACT</name>
<dbReference type="InterPro" id="IPR002035">
    <property type="entry name" value="VWF_A"/>
</dbReference>
<feature type="domain" description="VWFA" evidence="2">
    <location>
        <begin position="439"/>
        <end position="618"/>
    </location>
</feature>
<sequence>MNHDSHENIFPADPRITAYAFGELEGDELKLIEAAVQADPALQAAVAELRGFGDTLTSVLGEEPAVIEDAARPAPAAAPKKRRGLLIPFPLHYLATAAAACFAVVVWVRHEPTKPELESIAAVENTTPVSTPAVAFKVAAEPPAQRAVALVAADTFSPASAPVEVKFDQSLGMSPAPVRQNLEADGKLFDRTSMGAAKQSEEQAVGGMISKGRSDYLAGNMSQAEETFHAVLAADSANPQAKAFLTRIQKEKAEIGELNRSRNRKQMLEEVSNSWQRPGIYAGDVATSAPVPSNKPLSQVVVTVGAPLRFKVKPLEEVNSAPLGGYTSESYALSADNAYRTVEAEPLSTFSIDVDTASYSNVRRFLTSGRLPPRDAVRIEELINYFPYRYAAPKTDSKDAAPFAAKLEVASAPWAPAHRLVRVGLKAREFTAATRPAANIVFLLDVSGSMNSANKLPLVKQSLRLLVERLRPDDRVAIVTYAGNSGLALPSTPASQKNEILAALDNLNASGSTNGAMGIHLAYDIAKANFVANGGINRVILCTDGDFNVGVTSRTELVQLIEEKAKSRVFLSVFGFGMGNLKDNTLESLADKGNGAYGYIDTRREAEKVFVEQVEGTLATVAKDVKIQVEFNPARVASYRLIGYENRILAKEDFNNDAVDAGDIGAGHTVTALYEIVPVGVNADGSVRPLVDPLKYQRTEGNVRKPAARTTGSRELLTLKIRYKAPEGDVSKKQEFPLIDTGADFTKADGEFQFAAAVAAWGMLLRDSPHKGSATFEQVVGWAENGLGDDAGGYRAEFIQLVRRSAELK</sequence>
<keyword evidence="1" id="KW-1133">Transmembrane helix</keyword>
<accession>A0A556QK06</accession>
<dbReference type="Proteomes" id="UP000315648">
    <property type="component" value="Unassembled WGS sequence"/>
</dbReference>
<dbReference type="OrthoDB" id="9805121at2"/>
<proteinExistence type="predicted"/>
<organism evidence="3 4">
    <name type="scientific">Rariglobus hedericola</name>
    <dbReference type="NCBI Taxonomy" id="2597822"/>
    <lineage>
        <taxon>Bacteria</taxon>
        <taxon>Pseudomonadati</taxon>
        <taxon>Verrucomicrobiota</taxon>
        <taxon>Opitutia</taxon>
        <taxon>Opitutales</taxon>
        <taxon>Opitutaceae</taxon>
        <taxon>Rariglobus</taxon>
    </lineage>
</organism>
<keyword evidence="4" id="KW-1185">Reference proteome</keyword>
<dbReference type="Pfam" id="PF12034">
    <property type="entry name" value="YfbK_C"/>
    <property type="match status" value="1"/>
</dbReference>
<dbReference type="RefSeq" id="WP_144230779.1">
    <property type="nucleotide sequence ID" value="NZ_CBCRVV010000006.1"/>
</dbReference>
<dbReference type="InterPro" id="IPR021908">
    <property type="entry name" value="YfbK_C"/>
</dbReference>
<evidence type="ECO:0000313" key="3">
    <source>
        <dbReference type="EMBL" id="TSJ76958.1"/>
    </source>
</evidence>
<comment type="caution">
    <text evidence="3">The sequence shown here is derived from an EMBL/GenBank/DDBJ whole genome shotgun (WGS) entry which is preliminary data.</text>
</comment>
<dbReference type="Pfam" id="PF12450">
    <property type="entry name" value="vWF_A"/>
    <property type="match status" value="1"/>
</dbReference>
<protein>
    <submittedName>
        <fullName evidence="3">DUF3520 domain-containing protein</fullName>
    </submittedName>
</protein>
<reference evidence="3 4" key="1">
    <citation type="submission" date="2019-07" db="EMBL/GenBank/DDBJ databases">
        <title>Description of 53C-WASEF.</title>
        <authorList>
            <person name="Pitt A."/>
            <person name="Hahn M.W."/>
        </authorList>
    </citation>
    <scope>NUCLEOTIDE SEQUENCE [LARGE SCALE GENOMIC DNA]</scope>
    <source>
        <strain evidence="3 4">53C-WASEF</strain>
    </source>
</reference>
<dbReference type="AlphaFoldDB" id="A0A556QK06"/>
<dbReference type="PANTHER" id="PTHR10579">
    <property type="entry name" value="CALCIUM-ACTIVATED CHLORIDE CHANNEL REGULATOR"/>
    <property type="match status" value="1"/>
</dbReference>
<dbReference type="Pfam" id="PF00092">
    <property type="entry name" value="VWA"/>
    <property type="match status" value="1"/>
</dbReference>
<dbReference type="EMBL" id="VMBG01000002">
    <property type="protein sequence ID" value="TSJ76958.1"/>
    <property type="molecule type" value="Genomic_DNA"/>
</dbReference>
<keyword evidence="1" id="KW-0472">Membrane</keyword>
<evidence type="ECO:0000259" key="2">
    <source>
        <dbReference type="PROSITE" id="PS50234"/>
    </source>
</evidence>
<dbReference type="InterPro" id="IPR051266">
    <property type="entry name" value="CLCR"/>
</dbReference>
<dbReference type="Gene3D" id="3.40.50.410">
    <property type="entry name" value="von Willebrand factor, type A domain"/>
    <property type="match status" value="1"/>
</dbReference>
<dbReference type="InterPro" id="IPR022156">
    <property type="entry name" value="Uncharacterised_YfbK_N"/>
</dbReference>
<keyword evidence="1" id="KW-0812">Transmembrane</keyword>
<dbReference type="SUPFAM" id="SSF53300">
    <property type="entry name" value="vWA-like"/>
    <property type="match status" value="1"/>
</dbReference>
<dbReference type="PANTHER" id="PTHR10579:SF43">
    <property type="entry name" value="ZINC FINGER (C3HC4-TYPE RING FINGER) FAMILY PROTEIN"/>
    <property type="match status" value="1"/>
</dbReference>
<feature type="transmembrane region" description="Helical" evidence="1">
    <location>
        <begin position="89"/>
        <end position="108"/>
    </location>
</feature>
<evidence type="ECO:0000313" key="4">
    <source>
        <dbReference type="Proteomes" id="UP000315648"/>
    </source>
</evidence>
<dbReference type="CDD" id="cd01465">
    <property type="entry name" value="vWA_subgroup"/>
    <property type="match status" value="1"/>
</dbReference>